<keyword evidence="5" id="KW-1185">Reference proteome</keyword>
<name>A0A858RG59_9BACT</name>
<organism evidence="4 5">
    <name type="scientific">Luteolibacter luteus</name>
    <dbReference type="NCBI Taxonomy" id="2728835"/>
    <lineage>
        <taxon>Bacteria</taxon>
        <taxon>Pseudomonadati</taxon>
        <taxon>Verrucomicrobiota</taxon>
        <taxon>Verrucomicrobiia</taxon>
        <taxon>Verrucomicrobiales</taxon>
        <taxon>Verrucomicrobiaceae</taxon>
        <taxon>Luteolibacter</taxon>
    </lineage>
</organism>
<dbReference type="KEGG" id="luo:HHL09_04835"/>
<protein>
    <submittedName>
        <fullName evidence="4">PEP-CTERM sorting domain-containing protein</fullName>
    </submittedName>
</protein>
<feature type="domain" description="Ice-binding protein C-terminal" evidence="3">
    <location>
        <begin position="246"/>
        <end position="268"/>
    </location>
</feature>
<proteinExistence type="predicted"/>
<feature type="signal peptide" evidence="2">
    <location>
        <begin position="1"/>
        <end position="21"/>
    </location>
</feature>
<evidence type="ECO:0000313" key="5">
    <source>
        <dbReference type="Proteomes" id="UP000501812"/>
    </source>
</evidence>
<dbReference type="Pfam" id="PF07589">
    <property type="entry name" value="PEP-CTERM"/>
    <property type="match status" value="1"/>
</dbReference>
<evidence type="ECO:0000256" key="1">
    <source>
        <dbReference type="SAM" id="MobiDB-lite"/>
    </source>
</evidence>
<evidence type="ECO:0000313" key="4">
    <source>
        <dbReference type="EMBL" id="QJE95123.1"/>
    </source>
</evidence>
<dbReference type="AlphaFoldDB" id="A0A858RG59"/>
<feature type="region of interest" description="Disordered" evidence="1">
    <location>
        <begin position="43"/>
        <end position="62"/>
    </location>
</feature>
<dbReference type="RefSeq" id="WP_169453344.1">
    <property type="nucleotide sequence ID" value="NZ_CP051774.1"/>
</dbReference>
<sequence>MKNPLVSSLIAYGFLTLASQAALIATENFDYVDGSVAGQTGGTGWNYERNDEAGAPAQSPSTWNSAFGSHQIVSSTLVTNGGGVLREFGGSTEGIGATNEQEGAFRASGVMFFSTSITVAEMLPEGQNQWAGVSSFDFGEERIFFGMPGQTGTTRFFGIAAPGFGADTIGSIPVVAGTTYTIVGMLDFDNDQLGLWVNPDGDDTAATFDVSKAYNGGNWSTSLRWASGTSVAWDNVRVGTTFGDVVPEPSTPLLALGAAGVFFLIRRRH</sequence>
<evidence type="ECO:0000256" key="2">
    <source>
        <dbReference type="SAM" id="SignalP"/>
    </source>
</evidence>
<dbReference type="EMBL" id="CP051774">
    <property type="protein sequence ID" value="QJE95123.1"/>
    <property type="molecule type" value="Genomic_DNA"/>
</dbReference>
<feature type="chain" id="PRO_5032435560" evidence="2">
    <location>
        <begin position="22"/>
        <end position="269"/>
    </location>
</feature>
<reference evidence="4 5" key="1">
    <citation type="submission" date="2020-04" db="EMBL/GenBank/DDBJ databases">
        <title>Luteolibacter sp. G-1-1-1 isolated from soil.</title>
        <authorList>
            <person name="Dahal R.H."/>
        </authorList>
    </citation>
    <scope>NUCLEOTIDE SEQUENCE [LARGE SCALE GENOMIC DNA]</scope>
    <source>
        <strain evidence="4 5">G-1-1-1</strain>
    </source>
</reference>
<dbReference type="NCBIfam" id="TIGR02595">
    <property type="entry name" value="PEP_CTERM"/>
    <property type="match status" value="1"/>
</dbReference>
<keyword evidence="2" id="KW-0732">Signal</keyword>
<dbReference type="Proteomes" id="UP000501812">
    <property type="component" value="Chromosome"/>
</dbReference>
<evidence type="ECO:0000259" key="3">
    <source>
        <dbReference type="Pfam" id="PF07589"/>
    </source>
</evidence>
<dbReference type="InterPro" id="IPR013424">
    <property type="entry name" value="Ice-binding_C"/>
</dbReference>
<accession>A0A858RG59</accession>
<gene>
    <name evidence="4" type="ORF">HHL09_04835</name>
</gene>